<feature type="compositionally biased region" description="Polar residues" evidence="1">
    <location>
        <begin position="64"/>
        <end position="80"/>
    </location>
</feature>
<organism evidence="2 3">
    <name type="scientific">Baudoinia panamericana (strain UAMH 10762)</name>
    <name type="common">Angels' share fungus</name>
    <name type="synonym">Baudoinia compniacensis (strain UAMH 10762)</name>
    <dbReference type="NCBI Taxonomy" id="717646"/>
    <lineage>
        <taxon>Eukaryota</taxon>
        <taxon>Fungi</taxon>
        <taxon>Dikarya</taxon>
        <taxon>Ascomycota</taxon>
        <taxon>Pezizomycotina</taxon>
        <taxon>Dothideomycetes</taxon>
        <taxon>Dothideomycetidae</taxon>
        <taxon>Mycosphaerellales</taxon>
        <taxon>Teratosphaeriaceae</taxon>
        <taxon>Baudoinia</taxon>
    </lineage>
</organism>
<protein>
    <submittedName>
        <fullName evidence="2">Uncharacterized protein</fullName>
    </submittedName>
</protein>
<sequence>MLIFPFRYRASAFLRHGQGHRHRLRTSMAQAKNRHDLGEQNLDRRLRTIRRTPPSTPSMEHIQGNGSIADQSSAMEGSSTWAHNASNYSLADVEHPVTFSHAGADTENVQPDYSATCASAIALQAATGYHQAAQYVQR</sequence>
<dbReference type="KEGG" id="bcom:BAUCODRAFT_446274"/>
<keyword evidence="3" id="KW-1185">Reference proteome</keyword>
<evidence type="ECO:0000313" key="3">
    <source>
        <dbReference type="Proteomes" id="UP000011761"/>
    </source>
</evidence>
<gene>
    <name evidence="2" type="ORF">BAUCODRAFT_446274</name>
</gene>
<dbReference type="Proteomes" id="UP000011761">
    <property type="component" value="Unassembled WGS sequence"/>
</dbReference>
<evidence type="ECO:0000256" key="1">
    <source>
        <dbReference type="SAM" id="MobiDB-lite"/>
    </source>
</evidence>
<reference evidence="2 3" key="1">
    <citation type="journal article" date="2012" name="PLoS Pathog.">
        <title>Diverse lifestyles and strategies of plant pathogenesis encoded in the genomes of eighteen Dothideomycetes fungi.</title>
        <authorList>
            <person name="Ohm R.A."/>
            <person name="Feau N."/>
            <person name="Henrissat B."/>
            <person name="Schoch C.L."/>
            <person name="Horwitz B.A."/>
            <person name="Barry K.W."/>
            <person name="Condon B.J."/>
            <person name="Copeland A.C."/>
            <person name="Dhillon B."/>
            <person name="Glaser F."/>
            <person name="Hesse C.N."/>
            <person name="Kosti I."/>
            <person name="LaButti K."/>
            <person name="Lindquist E.A."/>
            <person name="Lucas S."/>
            <person name="Salamov A.A."/>
            <person name="Bradshaw R.E."/>
            <person name="Ciuffetti L."/>
            <person name="Hamelin R.C."/>
            <person name="Kema G.H.J."/>
            <person name="Lawrence C."/>
            <person name="Scott J.A."/>
            <person name="Spatafora J.W."/>
            <person name="Turgeon B.G."/>
            <person name="de Wit P.J.G.M."/>
            <person name="Zhong S."/>
            <person name="Goodwin S.B."/>
            <person name="Grigoriev I.V."/>
        </authorList>
    </citation>
    <scope>NUCLEOTIDE SEQUENCE [LARGE SCALE GENOMIC DNA]</scope>
    <source>
        <strain evidence="2 3">UAMH 10762</strain>
    </source>
</reference>
<feature type="region of interest" description="Disordered" evidence="1">
    <location>
        <begin position="50"/>
        <end position="80"/>
    </location>
</feature>
<dbReference type="GeneID" id="19114412"/>
<dbReference type="RefSeq" id="XP_007675746.1">
    <property type="nucleotide sequence ID" value="XM_007677556.1"/>
</dbReference>
<proteinExistence type="predicted"/>
<name>M2NEB1_BAUPA</name>
<dbReference type="EMBL" id="KB445554">
    <property type="protein sequence ID" value="EMC97295.1"/>
    <property type="molecule type" value="Genomic_DNA"/>
</dbReference>
<evidence type="ECO:0000313" key="2">
    <source>
        <dbReference type="EMBL" id="EMC97295.1"/>
    </source>
</evidence>
<dbReference type="AlphaFoldDB" id="M2NEB1"/>
<accession>M2NEB1</accession>
<dbReference type="HOGENOM" id="CLU_1854883_0_0_1"/>